<sequence>MIQAGFWRGFFPLLATLSIAPVSAQIDIALIARLGTGAPASYALLSRIAMLDAALAAGIGAVASVAVAKTSDPSNRAKIVGHLWVVAVVAGLLASACGALAYPAILRFVGGAAEVADFANAALGWHLVAIPFRILSGVGLFILFALDKGGAALSWKFFEIAMKAALAYAFVYPLGFGFSGVFAASLAAALAGAAASFAMVGFRNEARPRLPPWPVVRAIVVDALSEAARILSPQLLVLASFALFASPWIGRFELSRVDCYAAGQTLILLALTPFTALTRFLAIRLASAPIDRIRPLLRQGLPVALVAALLLQLSGDRLGAALYHSEGRWWSTFVAALAISLPIRFVANVFRGALQAAGRFPDAAMTDALAAACVALPLTALGLHLDMPAVAYLALVAPEAVCAMLLSSRLAGTRGVRRTAFQI</sequence>
<evidence type="ECO:0000313" key="3">
    <source>
        <dbReference type="Proteomes" id="UP000422569"/>
    </source>
</evidence>
<feature type="transmembrane region" description="Helical" evidence="1">
    <location>
        <begin position="125"/>
        <end position="145"/>
    </location>
</feature>
<proteinExistence type="predicted"/>
<evidence type="ECO:0000313" key="2">
    <source>
        <dbReference type="EMBL" id="QGM98420.1"/>
    </source>
</evidence>
<organism evidence="2 3">
    <name type="scientific">Methylocystis parvus</name>
    <dbReference type="NCBI Taxonomy" id="134"/>
    <lineage>
        <taxon>Bacteria</taxon>
        <taxon>Pseudomonadati</taxon>
        <taxon>Pseudomonadota</taxon>
        <taxon>Alphaproteobacteria</taxon>
        <taxon>Hyphomicrobiales</taxon>
        <taxon>Methylocystaceae</taxon>
        <taxon>Methylocystis</taxon>
    </lineage>
</organism>
<dbReference type="RefSeq" id="WP_016918165.1">
    <property type="nucleotide sequence ID" value="NZ_CP044331.1"/>
</dbReference>
<feature type="transmembrane region" description="Helical" evidence="1">
    <location>
        <begin position="80"/>
        <end position="105"/>
    </location>
</feature>
<name>A0A6B8MCP7_9HYPH</name>
<reference evidence="2 3" key="1">
    <citation type="submission" date="2019-09" db="EMBL/GenBank/DDBJ databases">
        <title>Isolation and complete genome sequencing of Methylocystis species.</title>
        <authorList>
            <person name="Rumah B.L."/>
            <person name="Stead C.E."/>
            <person name="Stevens B.C."/>
            <person name="Minton N.P."/>
            <person name="Grosse-Honebrink A."/>
            <person name="Zhang Y."/>
        </authorList>
    </citation>
    <scope>NUCLEOTIDE SEQUENCE [LARGE SCALE GENOMIC DNA]</scope>
    <source>
        <strain evidence="2 3">BRCS2</strain>
    </source>
</reference>
<feature type="transmembrane region" description="Helical" evidence="1">
    <location>
        <begin position="48"/>
        <end position="68"/>
    </location>
</feature>
<keyword evidence="3" id="KW-1185">Reference proteome</keyword>
<dbReference type="EMBL" id="CP044331">
    <property type="protein sequence ID" value="QGM98420.1"/>
    <property type="molecule type" value="Genomic_DNA"/>
</dbReference>
<accession>A0A6B8MCP7</accession>
<gene>
    <name evidence="2" type="ORF">F7D14_13660</name>
</gene>
<protein>
    <submittedName>
        <fullName evidence="2">Multi antimicrobial extrusion protein MatE</fullName>
    </submittedName>
</protein>
<keyword evidence="1" id="KW-0472">Membrane</keyword>
<keyword evidence="1" id="KW-0812">Transmembrane</keyword>
<dbReference type="NCBIfam" id="NF045578">
    <property type="entry name" value="export_MbnM"/>
    <property type="match status" value="1"/>
</dbReference>
<feature type="transmembrane region" description="Helical" evidence="1">
    <location>
        <begin position="389"/>
        <end position="408"/>
    </location>
</feature>
<dbReference type="InterPro" id="IPR054667">
    <property type="entry name" value="Export_MbnM"/>
</dbReference>
<dbReference type="KEGG" id="mpar:F7D14_13660"/>
<evidence type="ECO:0000256" key="1">
    <source>
        <dbReference type="SAM" id="Phobius"/>
    </source>
</evidence>
<feature type="transmembrane region" description="Helical" evidence="1">
    <location>
        <begin position="329"/>
        <end position="350"/>
    </location>
</feature>
<feature type="transmembrane region" description="Helical" evidence="1">
    <location>
        <begin position="261"/>
        <end position="282"/>
    </location>
</feature>
<keyword evidence="1" id="KW-1133">Transmembrane helix</keyword>
<dbReference type="AlphaFoldDB" id="A0A6B8MCP7"/>
<feature type="transmembrane region" description="Helical" evidence="1">
    <location>
        <begin position="362"/>
        <end position="383"/>
    </location>
</feature>
<dbReference type="Proteomes" id="UP000422569">
    <property type="component" value="Chromosome"/>
</dbReference>